<sequence length="727" mass="80413">MNVERTLDEKVRNNRKLIEPRGAQTAPLMLQQPVEDDEIDLLQVVRTLWRGKLWIAFTTLVAILIAGYYVFVAAVPVYTAESYVALDSRQGQVVDFENVISGLSGDQATINTELEVLKSRGLTRKLVNELNLVEDPEFNSRLLEEPGFSLGTLQAWVRGMIAGEQEVAPPPTPEIVLEEVVTAVKEKINVSNIRNSYVFKISVTTEDPEKSAKIANTLADLYIVNQLDVKFDATRKATDWLAERVALLERDLAEAETAVKDFNARTELVSPEALEALNRQAKDTRDRIAILKSNLATQEAQLARLEQAWESKDRAAMAEVAAEIGGDRAPTPTMSDRVFQTRYLQLMNSTKAAVARSRSQIESLSAAVAQIEEQIKMQSQDLVQLEQLTRKAEALRSVYEYFLNRLQETSAQQGIQQADSRVLSEAVIPTVPSAPKKARIFALAAILGMMLGAAFVLLREFTNRTVRTADDLENLTRLPVLGQVPMIPGGKRRGQIEYLAAKPESAGAEAIRNLRTSILYSNVDQPPQVVMLTSSIPGEGKTTLSIALAQSFAGLNKRVLLIEGDMRRQAFKRYFQDQHDGGGLLSVLTGRQSLTEAVQKSGLVGADLLRAEKTSVNAADVFASDRFSELIAEARASYDIVIIDTPPVLVVPDARTIAQVADALVFSVKWDSTEQDQIVDAIRMFESVNIRPTGLVLNMINRKGMKKYGYGGKYGAYARYGAKYYKN</sequence>
<accession>A0A1H5YMN7</accession>
<keyword evidence="5" id="KW-1003">Cell membrane</keyword>
<dbReference type="NCBIfam" id="TIGR01007">
    <property type="entry name" value="eps_fam"/>
    <property type="match status" value="1"/>
</dbReference>
<evidence type="ECO:0000313" key="22">
    <source>
        <dbReference type="Proteomes" id="UP000236742"/>
    </source>
</evidence>
<keyword evidence="22" id="KW-1185">Reference proteome</keyword>
<dbReference type="GO" id="GO:0005886">
    <property type="term" value="C:plasma membrane"/>
    <property type="evidence" value="ECO:0007669"/>
    <property type="project" value="UniProtKB-SubCell"/>
</dbReference>
<organism evidence="21 22">
    <name type="scientific">Jhaorihella thermophila</name>
    <dbReference type="NCBI Taxonomy" id="488547"/>
    <lineage>
        <taxon>Bacteria</taxon>
        <taxon>Pseudomonadati</taxon>
        <taxon>Pseudomonadota</taxon>
        <taxon>Alphaproteobacteria</taxon>
        <taxon>Rhodobacterales</taxon>
        <taxon>Paracoccaceae</taxon>
        <taxon>Jhaorihella</taxon>
    </lineage>
</organism>
<evidence type="ECO:0000256" key="14">
    <source>
        <dbReference type="ARBA" id="ARBA00023137"/>
    </source>
</evidence>
<evidence type="ECO:0000256" key="9">
    <source>
        <dbReference type="ARBA" id="ARBA00022741"/>
    </source>
</evidence>
<reference evidence="21 22" key="1">
    <citation type="submission" date="2016-10" db="EMBL/GenBank/DDBJ databases">
        <authorList>
            <person name="de Groot N.N."/>
        </authorList>
    </citation>
    <scope>NUCLEOTIDE SEQUENCE [LARGE SCALE GENOMIC DNA]</scope>
    <source>
        <strain evidence="21 22">DSM 23413</strain>
    </source>
</reference>
<evidence type="ECO:0000259" key="18">
    <source>
        <dbReference type="Pfam" id="PF02706"/>
    </source>
</evidence>
<keyword evidence="16" id="KW-0175">Coiled coil</keyword>
<dbReference type="GO" id="GO:0005524">
    <property type="term" value="F:ATP binding"/>
    <property type="evidence" value="ECO:0007669"/>
    <property type="project" value="UniProtKB-KW"/>
</dbReference>
<evidence type="ECO:0000256" key="3">
    <source>
        <dbReference type="ARBA" id="ARBA00008883"/>
    </source>
</evidence>
<dbReference type="PANTHER" id="PTHR32309">
    <property type="entry name" value="TYROSINE-PROTEIN KINASE"/>
    <property type="match status" value="1"/>
</dbReference>
<comment type="similarity">
    <text evidence="3">Belongs to the etk/wzc family.</text>
</comment>
<feature type="domain" description="Polysaccharide chain length determinant N-terminal" evidence="18">
    <location>
        <begin position="37"/>
        <end position="130"/>
    </location>
</feature>
<dbReference type="CDD" id="cd05387">
    <property type="entry name" value="BY-kinase"/>
    <property type="match status" value="1"/>
</dbReference>
<evidence type="ECO:0000256" key="15">
    <source>
        <dbReference type="ARBA" id="ARBA00051245"/>
    </source>
</evidence>
<protein>
    <recommendedName>
        <fullName evidence="4">non-specific protein-tyrosine kinase</fullName>
        <ecNumber evidence="4">2.7.10.2</ecNumber>
    </recommendedName>
</protein>
<keyword evidence="7" id="KW-0808">Transferase</keyword>
<evidence type="ECO:0000256" key="16">
    <source>
        <dbReference type="SAM" id="Coils"/>
    </source>
</evidence>
<keyword evidence="10" id="KW-0418">Kinase</keyword>
<keyword evidence="12 17" id="KW-1133">Transmembrane helix</keyword>
<dbReference type="EC" id="2.7.10.2" evidence="4"/>
<evidence type="ECO:0000256" key="4">
    <source>
        <dbReference type="ARBA" id="ARBA00011903"/>
    </source>
</evidence>
<keyword evidence="14" id="KW-0829">Tyrosine-protein kinase</keyword>
<evidence type="ECO:0000259" key="19">
    <source>
        <dbReference type="Pfam" id="PF13614"/>
    </source>
</evidence>
<evidence type="ECO:0000256" key="10">
    <source>
        <dbReference type="ARBA" id="ARBA00022777"/>
    </source>
</evidence>
<evidence type="ECO:0000256" key="12">
    <source>
        <dbReference type="ARBA" id="ARBA00022989"/>
    </source>
</evidence>
<evidence type="ECO:0000256" key="1">
    <source>
        <dbReference type="ARBA" id="ARBA00004429"/>
    </source>
</evidence>
<dbReference type="RefSeq" id="WP_235003857.1">
    <property type="nucleotide sequence ID" value="NZ_FNVD01000020.1"/>
</dbReference>
<comment type="similarity">
    <text evidence="2">Belongs to the CpsD/CapB family.</text>
</comment>
<feature type="domain" description="Tyrosine-protein kinase G-rich" evidence="20">
    <location>
        <begin position="385"/>
        <end position="460"/>
    </location>
</feature>
<dbReference type="GO" id="GO:0004715">
    <property type="term" value="F:non-membrane spanning protein tyrosine kinase activity"/>
    <property type="evidence" value="ECO:0007669"/>
    <property type="project" value="UniProtKB-EC"/>
</dbReference>
<evidence type="ECO:0000256" key="11">
    <source>
        <dbReference type="ARBA" id="ARBA00022840"/>
    </source>
</evidence>
<keyword evidence="13 17" id="KW-0472">Membrane</keyword>
<evidence type="ECO:0000256" key="8">
    <source>
        <dbReference type="ARBA" id="ARBA00022692"/>
    </source>
</evidence>
<feature type="domain" description="AAA" evidence="19">
    <location>
        <begin position="538"/>
        <end position="669"/>
    </location>
</feature>
<keyword evidence="8 17" id="KW-0812">Transmembrane</keyword>
<dbReference type="InterPro" id="IPR003856">
    <property type="entry name" value="LPS_length_determ_N"/>
</dbReference>
<dbReference type="InterPro" id="IPR050445">
    <property type="entry name" value="Bact_polysacc_biosynth/exp"/>
</dbReference>
<proteinExistence type="inferred from homology"/>
<evidence type="ECO:0000256" key="7">
    <source>
        <dbReference type="ARBA" id="ARBA00022679"/>
    </source>
</evidence>
<dbReference type="PANTHER" id="PTHR32309:SF13">
    <property type="entry name" value="FERRIC ENTEROBACTIN TRANSPORT PROTEIN FEPE"/>
    <property type="match status" value="1"/>
</dbReference>
<comment type="subcellular location">
    <subcellularLocation>
        <location evidence="1">Cell inner membrane</location>
        <topology evidence="1">Multi-pass membrane protein</topology>
    </subcellularLocation>
</comment>
<dbReference type="Pfam" id="PF13614">
    <property type="entry name" value="AAA_31"/>
    <property type="match status" value="1"/>
</dbReference>
<evidence type="ECO:0000259" key="20">
    <source>
        <dbReference type="Pfam" id="PF13807"/>
    </source>
</evidence>
<dbReference type="Gene3D" id="3.40.50.300">
    <property type="entry name" value="P-loop containing nucleotide triphosphate hydrolases"/>
    <property type="match status" value="1"/>
</dbReference>
<keyword evidence="11" id="KW-0067">ATP-binding</keyword>
<dbReference type="EMBL" id="FNVD01000020">
    <property type="protein sequence ID" value="SEG24646.1"/>
    <property type="molecule type" value="Genomic_DNA"/>
</dbReference>
<dbReference type="Pfam" id="PF02706">
    <property type="entry name" value="Wzz"/>
    <property type="match status" value="1"/>
</dbReference>
<evidence type="ECO:0000256" key="17">
    <source>
        <dbReference type="SAM" id="Phobius"/>
    </source>
</evidence>
<evidence type="ECO:0000256" key="2">
    <source>
        <dbReference type="ARBA" id="ARBA00007316"/>
    </source>
</evidence>
<feature type="coiled-coil region" evidence="16">
    <location>
        <begin position="354"/>
        <end position="388"/>
    </location>
</feature>
<dbReference type="InterPro" id="IPR027417">
    <property type="entry name" value="P-loop_NTPase"/>
</dbReference>
<name>A0A1H5YMN7_9RHOB</name>
<evidence type="ECO:0000256" key="5">
    <source>
        <dbReference type="ARBA" id="ARBA00022475"/>
    </source>
</evidence>
<feature type="coiled-coil region" evidence="16">
    <location>
        <begin position="245"/>
        <end position="308"/>
    </location>
</feature>
<evidence type="ECO:0000256" key="13">
    <source>
        <dbReference type="ARBA" id="ARBA00023136"/>
    </source>
</evidence>
<dbReference type="InterPro" id="IPR032807">
    <property type="entry name" value="GNVR"/>
</dbReference>
<feature type="transmembrane region" description="Helical" evidence="17">
    <location>
        <begin position="53"/>
        <end position="78"/>
    </location>
</feature>
<feature type="transmembrane region" description="Helical" evidence="17">
    <location>
        <begin position="440"/>
        <end position="458"/>
    </location>
</feature>
<evidence type="ECO:0000256" key="6">
    <source>
        <dbReference type="ARBA" id="ARBA00022519"/>
    </source>
</evidence>
<comment type="catalytic activity">
    <reaction evidence="15">
        <text>L-tyrosyl-[protein] + ATP = O-phospho-L-tyrosyl-[protein] + ADP + H(+)</text>
        <dbReference type="Rhea" id="RHEA:10596"/>
        <dbReference type="Rhea" id="RHEA-COMP:10136"/>
        <dbReference type="Rhea" id="RHEA-COMP:20101"/>
        <dbReference type="ChEBI" id="CHEBI:15378"/>
        <dbReference type="ChEBI" id="CHEBI:30616"/>
        <dbReference type="ChEBI" id="CHEBI:46858"/>
        <dbReference type="ChEBI" id="CHEBI:61978"/>
        <dbReference type="ChEBI" id="CHEBI:456216"/>
        <dbReference type="EC" id="2.7.10.2"/>
    </reaction>
</comment>
<dbReference type="Proteomes" id="UP000236742">
    <property type="component" value="Unassembled WGS sequence"/>
</dbReference>
<dbReference type="InterPro" id="IPR025669">
    <property type="entry name" value="AAA_dom"/>
</dbReference>
<dbReference type="SUPFAM" id="SSF52540">
    <property type="entry name" value="P-loop containing nucleoside triphosphate hydrolases"/>
    <property type="match status" value="1"/>
</dbReference>
<keyword evidence="6" id="KW-0997">Cell inner membrane</keyword>
<dbReference type="AlphaFoldDB" id="A0A1H5YMN7"/>
<gene>
    <name evidence="21" type="ORF">SAMN05421751_1208</name>
</gene>
<dbReference type="Pfam" id="PF13807">
    <property type="entry name" value="GNVR"/>
    <property type="match status" value="1"/>
</dbReference>
<dbReference type="InterPro" id="IPR005702">
    <property type="entry name" value="Wzc-like_C"/>
</dbReference>
<keyword evidence="9" id="KW-0547">Nucleotide-binding</keyword>
<evidence type="ECO:0000313" key="21">
    <source>
        <dbReference type="EMBL" id="SEG24646.1"/>
    </source>
</evidence>